<reference evidence="1 2" key="1">
    <citation type="submission" date="2019-03" db="EMBL/GenBank/DDBJ databases">
        <title>Genomic Encyclopedia of Archaeal and Bacterial Type Strains, Phase II (KMG-II): from individual species to whole genera.</title>
        <authorList>
            <person name="Goeker M."/>
        </authorList>
    </citation>
    <scope>NUCLEOTIDE SEQUENCE [LARGE SCALE GENOMIC DNA]</scope>
    <source>
        <strain evidence="1 2">DSM 45499</strain>
    </source>
</reference>
<accession>A0A4R7V1W1</accession>
<proteinExistence type="predicted"/>
<name>A0A4R7V1W1_9PSEU</name>
<evidence type="ECO:0000313" key="1">
    <source>
        <dbReference type="EMBL" id="TDV42614.1"/>
    </source>
</evidence>
<protein>
    <submittedName>
        <fullName evidence="1">Uncharacterized protein</fullName>
    </submittedName>
</protein>
<dbReference type="EMBL" id="SOCP01000017">
    <property type="protein sequence ID" value="TDV42614.1"/>
    <property type="molecule type" value="Genomic_DNA"/>
</dbReference>
<evidence type="ECO:0000313" key="2">
    <source>
        <dbReference type="Proteomes" id="UP000294927"/>
    </source>
</evidence>
<organism evidence="1 2">
    <name type="scientific">Actinophytocola oryzae</name>
    <dbReference type="NCBI Taxonomy" id="502181"/>
    <lineage>
        <taxon>Bacteria</taxon>
        <taxon>Bacillati</taxon>
        <taxon>Actinomycetota</taxon>
        <taxon>Actinomycetes</taxon>
        <taxon>Pseudonocardiales</taxon>
        <taxon>Pseudonocardiaceae</taxon>
    </lineage>
</organism>
<comment type="caution">
    <text evidence="1">The sequence shown here is derived from an EMBL/GenBank/DDBJ whole genome shotgun (WGS) entry which is preliminary data.</text>
</comment>
<keyword evidence="2" id="KW-1185">Reference proteome</keyword>
<sequence>MWCEGHALVREDARWVGVDDRGRPRSLTDADLRRHGWSLTRATR</sequence>
<gene>
    <name evidence="1" type="ORF">CLV71_11784</name>
</gene>
<dbReference type="AlphaFoldDB" id="A0A4R7V1W1"/>
<dbReference type="Proteomes" id="UP000294927">
    <property type="component" value="Unassembled WGS sequence"/>
</dbReference>